<reference evidence="3" key="1">
    <citation type="submission" date="2022-12" db="EMBL/GenBank/DDBJ databases">
        <title>Reference genome sequencing for broad-spectrum identification of bacterial and archaeal isolates by mass spectrometry.</title>
        <authorList>
            <person name="Sekiguchi Y."/>
            <person name="Tourlousse D.M."/>
        </authorList>
    </citation>
    <scope>NUCLEOTIDE SEQUENCE</scope>
    <source>
        <strain evidence="3">H2</strain>
    </source>
</reference>
<name>A0A9W6FXZ3_9BACT</name>
<proteinExistence type="predicted"/>
<sequence>MNKRRKAIITFLMLSLLMALTVPAGVLQAEEGTKHNYKPANGYVPDRETAIAIAVAVWNPIYGKENIEKKKPFKATLKEGIWYVTGSLPFGRVGGVPEAEISKDDGRILRISHGK</sequence>
<feature type="signal peptide" evidence="1">
    <location>
        <begin position="1"/>
        <end position="24"/>
    </location>
</feature>
<keyword evidence="4" id="KW-1185">Reference proteome</keyword>
<gene>
    <name evidence="3" type="ORF">GHYDROH2_04110</name>
</gene>
<dbReference type="RefSeq" id="WP_214187255.1">
    <property type="nucleotide sequence ID" value="NZ_BSDS01000001.1"/>
</dbReference>
<dbReference type="AlphaFoldDB" id="A0A9W6FXZ3"/>
<dbReference type="Proteomes" id="UP001144352">
    <property type="component" value="Unassembled WGS sequence"/>
</dbReference>
<dbReference type="InterPro" id="IPR028921">
    <property type="entry name" value="NTF2_fold_dom"/>
</dbReference>
<evidence type="ECO:0000259" key="2">
    <source>
        <dbReference type="Pfam" id="PF15631"/>
    </source>
</evidence>
<evidence type="ECO:0000256" key="1">
    <source>
        <dbReference type="SAM" id="SignalP"/>
    </source>
</evidence>
<protein>
    <recommendedName>
        <fullName evidence="2">NTF2 fold domain-containing protein</fullName>
    </recommendedName>
</protein>
<feature type="chain" id="PRO_5040977375" description="NTF2 fold domain-containing protein" evidence="1">
    <location>
        <begin position="25"/>
        <end position="115"/>
    </location>
</feature>
<keyword evidence="1" id="KW-0732">Signal</keyword>
<evidence type="ECO:0000313" key="4">
    <source>
        <dbReference type="Proteomes" id="UP001144352"/>
    </source>
</evidence>
<accession>A0A9W6FXZ3</accession>
<organism evidence="3 4">
    <name type="scientific">Geobacter hydrogenophilus</name>
    <dbReference type="NCBI Taxonomy" id="40983"/>
    <lineage>
        <taxon>Bacteria</taxon>
        <taxon>Pseudomonadati</taxon>
        <taxon>Thermodesulfobacteriota</taxon>
        <taxon>Desulfuromonadia</taxon>
        <taxon>Geobacterales</taxon>
        <taxon>Geobacteraceae</taxon>
        <taxon>Geobacter</taxon>
    </lineage>
</organism>
<evidence type="ECO:0000313" key="3">
    <source>
        <dbReference type="EMBL" id="GLI36910.1"/>
    </source>
</evidence>
<feature type="domain" description="NTF2 fold" evidence="2">
    <location>
        <begin position="49"/>
        <end position="115"/>
    </location>
</feature>
<dbReference type="Pfam" id="PF15631">
    <property type="entry name" value="Imm-NTF2-2"/>
    <property type="match status" value="1"/>
</dbReference>
<dbReference type="EMBL" id="BSDS01000001">
    <property type="protein sequence ID" value="GLI36910.1"/>
    <property type="molecule type" value="Genomic_DNA"/>
</dbReference>
<comment type="caution">
    <text evidence="3">The sequence shown here is derived from an EMBL/GenBank/DDBJ whole genome shotgun (WGS) entry which is preliminary data.</text>
</comment>